<proteinExistence type="predicted"/>
<protein>
    <submittedName>
        <fullName evidence="1">Uncharacterized protein</fullName>
    </submittedName>
</protein>
<dbReference type="OrthoDB" id="713837at2"/>
<dbReference type="RefSeq" id="WP_085473536.1">
    <property type="nucleotide sequence ID" value="NZ_CP038029.1"/>
</dbReference>
<dbReference type="STRING" id="561061.SAMN05660862_2813"/>
<gene>
    <name evidence="1" type="ORF">SAMN05660862_2813</name>
</gene>
<sequence>MKQKFKNYTIQFIKEIIPVIAGILIALFIDNWNSQRKDKLYIDQVFSTIDSEIKESREDIMATIPQQESLIDSLDFYSTHKEVTIQDIVMRSKGIFIPRIRINAWKAVSGSKIDLIDYTRVASLSNIEELKGTLSDKTQFLMSFLYTNINATDHNTKQTLKMILLDILQTEKTIEQNIKLFEKENADQ</sequence>
<dbReference type="EMBL" id="FXAU01000005">
    <property type="protein sequence ID" value="SMG39750.1"/>
    <property type="molecule type" value="Genomic_DNA"/>
</dbReference>
<dbReference type="AlphaFoldDB" id="A0A1X7KET4"/>
<keyword evidence="2" id="KW-1185">Reference proteome</keyword>
<accession>A0A1X7KET4</accession>
<organism evidence="1 2">
    <name type="scientific">Sphingobacterium psychroaquaticum</name>
    <dbReference type="NCBI Taxonomy" id="561061"/>
    <lineage>
        <taxon>Bacteria</taxon>
        <taxon>Pseudomonadati</taxon>
        <taxon>Bacteroidota</taxon>
        <taxon>Sphingobacteriia</taxon>
        <taxon>Sphingobacteriales</taxon>
        <taxon>Sphingobacteriaceae</taxon>
        <taxon>Sphingobacterium</taxon>
    </lineage>
</organism>
<evidence type="ECO:0000313" key="2">
    <source>
        <dbReference type="Proteomes" id="UP000192980"/>
    </source>
</evidence>
<evidence type="ECO:0000313" key="1">
    <source>
        <dbReference type="EMBL" id="SMG39750.1"/>
    </source>
</evidence>
<name>A0A1X7KET4_9SPHI</name>
<dbReference type="Proteomes" id="UP000192980">
    <property type="component" value="Unassembled WGS sequence"/>
</dbReference>
<reference evidence="1 2" key="1">
    <citation type="submission" date="2017-04" db="EMBL/GenBank/DDBJ databases">
        <authorList>
            <person name="Afonso C.L."/>
            <person name="Miller P.J."/>
            <person name="Scott M.A."/>
            <person name="Spackman E."/>
            <person name="Goraichik I."/>
            <person name="Dimitrov K.M."/>
            <person name="Suarez D.L."/>
            <person name="Swayne D.E."/>
        </authorList>
    </citation>
    <scope>NUCLEOTIDE SEQUENCE [LARGE SCALE GENOMIC DNA]</scope>
    <source>
        <strain evidence="1 2">DSM 22418</strain>
    </source>
</reference>